<sequence length="340" mass="36600">MKLGPRDAPAFLARPDLTRTGILIFGPEAERIAQRRRALALTVVGPQGVEDMRLERLSGADLRSDPARLSDAMKAQSFFPGPRAVVVEDATDGLAKMLTPVLEDWREGDAFLIFTAGQLTARSALRKLFEGARNAYALAVYSDPPGRAEIEAAIAKVELSVSGEALNDLTARGRTMPEGDFAQFLDKLSLYKRGDAEPLTTLEIAELAPQAADGEVDELVAAVANGAASQIGPAMMRLRAQGTNPTTLCIGMTRHFRQLHAGAGAGGRPEDALGRLRPPVFGLRRDAMAAQIRAWGVPRLERALTTLTDADLTLRSASKAPQEAMLERALIRIAMMRPRG</sequence>
<dbReference type="EMBL" id="OCTN01000001">
    <property type="protein sequence ID" value="SOH92936.1"/>
    <property type="molecule type" value="Genomic_DNA"/>
</dbReference>
<dbReference type="AlphaFoldDB" id="A0A2C9CNG8"/>
<dbReference type="GO" id="GO:0003677">
    <property type="term" value="F:DNA binding"/>
    <property type="evidence" value="ECO:0007669"/>
    <property type="project" value="InterPro"/>
</dbReference>
<keyword evidence="4" id="KW-0235">DNA replication</keyword>
<dbReference type="OrthoDB" id="9804983at2"/>
<dbReference type="GO" id="GO:0003887">
    <property type="term" value="F:DNA-directed DNA polymerase activity"/>
    <property type="evidence" value="ECO:0007669"/>
    <property type="project" value="UniProtKB-KW"/>
</dbReference>
<keyword evidence="9" id="KW-1185">Reference proteome</keyword>
<dbReference type="RefSeq" id="WP_097928484.1">
    <property type="nucleotide sequence ID" value="NZ_OCTN01000001.1"/>
</dbReference>
<dbReference type="Gene3D" id="3.40.50.300">
    <property type="entry name" value="P-loop containing nucleotide triphosphate hydrolases"/>
    <property type="match status" value="1"/>
</dbReference>
<comment type="similarity">
    <text evidence="6">Belongs to the DNA polymerase HolA subunit family.</text>
</comment>
<evidence type="ECO:0000256" key="2">
    <source>
        <dbReference type="ARBA" id="ARBA00022679"/>
    </source>
</evidence>
<dbReference type="Proteomes" id="UP000220034">
    <property type="component" value="Unassembled WGS sequence"/>
</dbReference>
<reference evidence="9" key="1">
    <citation type="submission" date="2017-09" db="EMBL/GenBank/DDBJ databases">
        <authorList>
            <person name="Varghese N."/>
            <person name="Submissions S."/>
        </authorList>
    </citation>
    <scope>NUCLEOTIDE SEQUENCE [LARGE SCALE GENOMIC DNA]</scope>
    <source>
        <strain evidence="9">C7</strain>
    </source>
</reference>
<keyword evidence="2" id="KW-0808">Transferase</keyword>
<dbReference type="PANTHER" id="PTHR34388:SF1">
    <property type="entry name" value="DNA POLYMERASE III SUBUNIT DELTA"/>
    <property type="match status" value="1"/>
</dbReference>
<dbReference type="PANTHER" id="PTHR34388">
    <property type="entry name" value="DNA POLYMERASE III SUBUNIT DELTA"/>
    <property type="match status" value="1"/>
</dbReference>
<evidence type="ECO:0000256" key="6">
    <source>
        <dbReference type="ARBA" id="ARBA00034754"/>
    </source>
</evidence>
<dbReference type="InterPro" id="IPR027417">
    <property type="entry name" value="P-loop_NTPase"/>
</dbReference>
<evidence type="ECO:0000256" key="5">
    <source>
        <dbReference type="ARBA" id="ARBA00022932"/>
    </source>
</evidence>
<evidence type="ECO:0000256" key="3">
    <source>
        <dbReference type="ARBA" id="ARBA00022695"/>
    </source>
</evidence>
<evidence type="ECO:0000313" key="8">
    <source>
        <dbReference type="EMBL" id="SOH92936.1"/>
    </source>
</evidence>
<name>A0A2C9CNG8_9RHOB</name>
<keyword evidence="5" id="KW-0239">DNA-directed DNA polymerase</keyword>
<gene>
    <name evidence="8" type="ORF">SAMN06273572_101787</name>
</gene>
<evidence type="ECO:0000256" key="7">
    <source>
        <dbReference type="ARBA" id="ARBA00049244"/>
    </source>
</evidence>
<dbReference type="GO" id="GO:0009360">
    <property type="term" value="C:DNA polymerase III complex"/>
    <property type="evidence" value="ECO:0007669"/>
    <property type="project" value="TreeGrafter"/>
</dbReference>
<dbReference type="EC" id="2.7.7.7" evidence="1"/>
<dbReference type="InterPro" id="IPR005790">
    <property type="entry name" value="DNA_polIII_delta"/>
</dbReference>
<dbReference type="InterPro" id="IPR008921">
    <property type="entry name" value="DNA_pol3_clamp-load_cplx_C"/>
</dbReference>
<protein>
    <recommendedName>
        <fullName evidence="1">DNA-directed DNA polymerase</fullName>
        <ecNumber evidence="1">2.7.7.7</ecNumber>
    </recommendedName>
</protein>
<evidence type="ECO:0000256" key="4">
    <source>
        <dbReference type="ARBA" id="ARBA00022705"/>
    </source>
</evidence>
<comment type="catalytic activity">
    <reaction evidence="7">
        <text>DNA(n) + a 2'-deoxyribonucleoside 5'-triphosphate = DNA(n+1) + diphosphate</text>
        <dbReference type="Rhea" id="RHEA:22508"/>
        <dbReference type="Rhea" id="RHEA-COMP:17339"/>
        <dbReference type="Rhea" id="RHEA-COMP:17340"/>
        <dbReference type="ChEBI" id="CHEBI:33019"/>
        <dbReference type="ChEBI" id="CHEBI:61560"/>
        <dbReference type="ChEBI" id="CHEBI:173112"/>
        <dbReference type="EC" id="2.7.7.7"/>
    </reaction>
</comment>
<keyword evidence="3" id="KW-0548">Nucleotidyltransferase</keyword>
<accession>A0A2C9CNG8</accession>
<evidence type="ECO:0000256" key="1">
    <source>
        <dbReference type="ARBA" id="ARBA00012417"/>
    </source>
</evidence>
<evidence type="ECO:0000313" key="9">
    <source>
        <dbReference type="Proteomes" id="UP000220034"/>
    </source>
</evidence>
<dbReference type="SUPFAM" id="SSF48019">
    <property type="entry name" value="post-AAA+ oligomerization domain-like"/>
    <property type="match status" value="1"/>
</dbReference>
<dbReference type="GO" id="GO:0006261">
    <property type="term" value="P:DNA-templated DNA replication"/>
    <property type="evidence" value="ECO:0007669"/>
    <property type="project" value="TreeGrafter"/>
</dbReference>
<proteinExistence type="inferred from homology"/>
<dbReference type="Gene3D" id="1.20.272.10">
    <property type="match status" value="1"/>
</dbReference>
<organism evidence="8 9">
    <name type="scientific">Pontivivens marinum</name>
    <dbReference type="NCBI Taxonomy" id="1690039"/>
    <lineage>
        <taxon>Bacteria</taxon>
        <taxon>Pseudomonadati</taxon>
        <taxon>Pseudomonadota</taxon>
        <taxon>Alphaproteobacteria</taxon>
        <taxon>Rhodobacterales</taxon>
        <taxon>Paracoccaceae</taxon>
        <taxon>Pontivivens</taxon>
    </lineage>
</organism>
<dbReference type="NCBIfam" id="TIGR01128">
    <property type="entry name" value="holA"/>
    <property type="match status" value="1"/>
</dbReference>